<accession>A0A0A5JPT5</accession>
<dbReference type="GO" id="GO:0016747">
    <property type="term" value="F:acyltransferase activity, transferring groups other than amino-acyl groups"/>
    <property type="evidence" value="ECO:0007669"/>
    <property type="project" value="InterPro"/>
</dbReference>
<gene>
    <name evidence="2" type="ORF">NM06_03235</name>
</gene>
<dbReference type="Pfam" id="PF13508">
    <property type="entry name" value="Acetyltransf_7"/>
    <property type="match status" value="1"/>
</dbReference>
<dbReference type="SUPFAM" id="SSF55729">
    <property type="entry name" value="Acyl-CoA N-acyltransferases (Nat)"/>
    <property type="match status" value="1"/>
</dbReference>
<sequence length="148" mass="17297">MSLDYTTRPANAQDYEFLFELKKAAEYDAIKAVFGWDEQIQRALHQQEWHQAKPTIIEREGRPVGSYLLEHHSDHLYFGRFFLLPEWHGKGIGSQVLNQVITQADQLRLPIKLCYLQGNRVGSLYQRLGFKCVSHNEQFVFMQRDVGV</sequence>
<dbReference type="AlphaFoldDB" id="A0A0A5JPT5"/>
<evidence type="ECO:0000313" key="2">
    <source>
        <dbReference type="EMBL" id="KGY09943.1"/>
    </source>
</evidence>
<dbReference type="Proteomes" id="UP000030451">
    <property type="component" value="Unassembled WGS sequence"/>
</dbReference>
<reference evidence="2 3" key="1">
    <citation type="submission" date="2014-10" db="EMBL/GenBank/DDBJ databases">
        <title>Genome sequencing of Vibrio sinaloensis T08.</title>
        <authorList>
            <person name="Chan K.-G."/>
            <person name="Mohamad N.I."/>
        </authorList>
    </citation>
    <scope>NUCLEOTIDE SEQUENCE [LARGE SCALE GENOMIC DNA]</scope>
    <source>
        <strain evidence="2 3">T08</strain>
    </source>
</reference>
<keyword evidence="2" id="KW-0808">Transferase</keyword>
<comment type="caution">
    <text evidence="2">The sequence shown here is derived from an EMBL/GenBank/DDBJ whole genome shotgun (WGS) entry which is preliminary data.</text>
</comment>
<proteinExistence type="predicted"/>
<evidence type="ECO:0000259" key="1">
    <source>
        <dbReference type="PROSITE" id="PS51186"/>
    </source>
</evidence>
<dbReference type="PROSITE" id="PS51186">
    <property type="entry name" value="GNAT"/>
    <property type="match status" value="1"/>
</dbReference>
<organism evidence="2 3">
    <name type="scientific">Photobacterium sp. (strain ATCC 43367)</name>
    <dbReference type="NCBI Taxonomy" id="379097"/>
    <lineage>
        <taxon>Bacteria</taxon>
        <taxon>Pseudomonadati</taxon>
        <taxon>Pseudomonadota</taxon>
        <taxon>Gammaproteobacteria</taxon>
        <taxon>Vibrionales</taxon>
        <taxon>Vibrionaceae</taxon>
        <taxon>Vibrio</taxon>
        <taxon>Vibrio oreintalis group</taxon>
    </lineage>
</organism>
<dbReference type="OrthoDB" id="5522469at2"/>
<dbReference type="STRING" id="379097.SE23_07270"/>
<dbReference type="InterPro" id="IPR016181">
    <property type="entry name" value="Acyl_CoA_acyltransferase"/>
</dbReference>
<dbReference type="Gene3D" id="3.40.630.30">
    <property type="match status" value="1"/>
</dbReference>
<dbReference type="RefSeq" id="WP_038187946.1">
    <property type="nucleotide sequence ID" value="NZ_JRWP01000004.1"/>
</dbReference>
<dbReference type="CDD" id="cd04301">
    <property type="entry name" value="NAT_SF"/>
    <property type="match status" value="1"/>
</dbReference>
<name>A0A0A5JPT5_PHOS4</name>
<protein>
    <submittedName>
        <fullName evidence="2">Acetyltransferase</fullName>
    </submittedName>
</protein>
<evidence type="ECO:0000313" key="3">
    <source>
        <dbReference type="Proteomes" id="UP000030451"/>
    </source>
</evidence>
<dbReference type="EMBL" id="JRWP01000004">
    <property type="protein sequence ID" value="KGY09943.1"/>
    <property type="molecule type" value="Genomic_DNA"/>
</dbReference>
<dbReference type="InterPro" id="IPR000182">
    <property type="entry name" value="GNAT_dom"/>
</dbReference>
<feature type="domain" description="N-acetyltransferase" evidence="1">
    <location>
        <begin position="5"/>
        <end position="147"/>
    </location>
</feature>